<dbReference type="SMART" id="SM00852">
    <property type="entry name" value="MoCF_biosynth"/>
    <property type="match status" value="2"/>
</dbReference>
<sequence>MAGHYVNHSPPGAREIKVGILTVSDRCSAGTQEDKSGPNLKALVHKHLQKLGVVQVLSSCVPDEVHIIKSCLLHWADQEKCVLILTTGGTGFSARDVTPEATKEVIEREAPGLAIRMLSKSIETTPMAMLSRPICGIRKSTIIVNLPGSKKGSQECFEFILPALPHAFDLVSSNEENVSQTHSKMQKSPSPLPMDNEAPTTDFQNGHMNSHDTDRDSGNYSAHNHHHHHHHHHDHNLPLDDSASGIICLVPGCDGSSSMGTPPPHSNRQSIESLQSLQSLQSYGSSITSSEPGGYSEPCYSGYSSSESGRPSTGCHHKKVYIDTPRVAERDRFSPYPMVCVSKALSLVLSCIKVPKKRHLVNLHAGLLGKILMEDVRAKEPYPPFAASVKDGYAVIASDGAGVRTVLEPITAGKVAMKTIRTGQCSRINTGAPLPPGADAVVMVEETELVESKQDGRVEVSVRIKTAPRVLQEVRPVGFDIKQGETILSSGEKLGPAELGLLAMAGVHTVSVYTPPSIGIISTGDELVTPGSKRSEGQIFDSNKIALLTAIREQGFNAADLGTISDDYSLMKEKLLNVIDDGTHRVIISTGGVSMGEKDLVKKFLENFGEVKFGRLNMKPGKPTTFATIIRGSKTTYFFALPGNPVSAMVTFYLFVLPAIRKLAGYRKPHLQRIQARIDFDACLDTRPEYHRSKLNWDTDDGVPLAVSTGSQCSSRLLSMRSCHALLELPSSDNTKRLTRGSMVTALLLPKLIT</sequence>
<keyword evidence="8" id="KW-0547">Nucleotide-binding</keyword>
<evidence type="ECO:0000256" key="4">
    <source>
        <dbReference type="ARBA" id="ARBA00008339"/>
    </source>
</evidence>
<dbReference type="NCBIfam" id="TIGR00177">
    <property type="entry name" value="molyb_syn"/>
    <property type="match status" value="2"/>
</dbReference>
<dbReference type="SUPFAM" id="SSF63882">
    <property type="entry name" value="MoeA N-terminal region -like"/>
    <property type="match status" value="1"/>
</dbReference>
<keyword evidence="12" id="KW-0511">Multifunctional enzyme</keyword>
<dbReference type="FunFam" id="3.40.980.10:FF:000001">
    <property type="entry name" value="Molybdopterin molybdenumtransferase"/>
    <property type="match status" value="1"/>
</dbReference>
<evidence type="ECO:0000256" key="10">
    <source>
        <dbReference type="ARBA" id="ARBA00022842"/>
    </source>
</evidence>
<evidence type="ECO:0000256" key="7">
    <source>
        <dbReference type="ARBA" id="ARBA00022723"/>
    </source>
</evidence>
<dbReference type="InterPro" id="IPR038987">
    <property type="entry name" value="MoeA-like"/>
</dbReference>
<dbReference type="OrthoDB" id="4349954at2759"/>
<dbReference type="Gene3D" id="3.90.105.10">
    <property type="entry name" value="Molybdopterin biosynthesis moea protein, domain 2"/>
    <property type="match status" value="1"/>
</dbReference>
<dbReference type="InterPro" id="IPR036135">
    <property type="entry name" value="MoeA_linker/N_sf"/>
</dbReference>
<dbReference type="InterPro" id="IPR005111">
    <property type="entry name" value="MoeA_C_domain_IV"/>
</dbReference>
<dbReference type="CDD" id="cd00886">
    <property type="entry name" value="MogA_MoaB"/>
    <property type="match status" value="1"/>
</dbReference>
<dbReference type="PANTHER" id="PTHR10192">
    <property type="entry name" value="MOLYBDOPTERIN BIOSYNTHESIS PROTEIN"/>
    <property type="match status" value="1"/>
</dbReference>
<dbReference type="InterPro" id="IPR008284">
    <property type="entry name" value="MoCF_biosynth_CS"/>
</dbReference>
<protein>
    <recommendedName>
        <fullName evidence="16">MoaB/Mog domain-containing protein</fullName>
    </recommendedName>
</protein>
<dbReference type="GO" id="GO:0005524">
    <property type="term" value="F:ATP binding"/>
    <property type="evidence" value="ECO:0007669"/>
    <property type="project" value="UniProtKB-UniRule"/>
</dbReference>
<keyword evidence="7 13" id="KW-0479">Metal-binding</keyword>
<evidence type="ECO:0000256" key="2">
    <source>
        <dbReference type="ARBA" id="ARBA00005046"/>
    </source>
</evidence>
<feature type="domain" description="MoaB/Mog" evidence="16">
    <location>
        <begin position="19"/>
        <end position="167"/>
    </location>
</feature>
<reference evidence="17" key="1">
    <citation type="submission" date="2021-01" db="UniProtKB">
        <authorList>
            <consortium name="EnsemblMetazoa"/>
        </authorList>
    </citation>
    <scope>IDENTIFICATION</scope>
</reference>
<dbReference type="Pfam" id="PF00994">
    <property type="entry name" value="MoCF_biosynth"/>
    <property type="match status" value="2"/>
</dbReference>
<evidence type="ECO:0000256" key="14">
    <source>
        <dbReference type="SAM" id="MobiDB-lite"/>
    </source>
</evidence>
<keyword evidence="11 13" id="KW-0501">Molybdenum cofactor biosynthesis</keyword>
<feature type="domain" description="MoaB/Mog" evidence="16">
    <location>
        <begin position="519"/>
        <end position="662"/>
    </location>
</feature>
<dbReference type="FunFam" id="3.40.980.10:FF:000002">
    <property type="entry name" value="Molybdopterin molybdenumtransferase"/>
    <property type="match status" value="1"/>
</dbReference>
<keyword evidence="15" id="KW-1133">Transmembrane helix</keyword>
<dbReference type="CDD" id="cd00887">
    <property type="entry name" value="MoeA"/>
    <property type="match status" value="1"/>
</dbReference>
<dbReference type="EnsemblMetazoa" id="CLYHEMT022445.1">
    <property type="protein sequence ID" value="CLYHEMP022445.1"/>
    <property type="gene ID" value="CLYHEMG022445"/>
</dbReference>
<keyword evidence="15" id="KW-0472">Membrane</keyword>
<comment type="similarity">
    <text evidence="4">In the C-terminal section; belongs to the MoeA family.</text>
</comment>
<feature type="compositionally biased region" description="Polar residues" evidence="14">
    <location>
        <begin position="198"/>
        <end position="208"/>
    </location>
</feature>
<feature type="compositionally biased region" description="Basic residues" evidence="14">
    <location>
        <begin position="223"/>
        <end position="234"/>
    </location>
</feature>
<keyword evidence="5 13" id="KW-0500">Molybdenum</keyword>
<dbReference type="GO" id="GO:0006777">
    <property type="term" value="P:Mo-molybdopterin cofactor biosynthetic process"/>
    <property type="evidence" value="ECO:0007669"/>
    <property type="project" value="UniProtKB-UniRule"/>
</dbReference>
<evidence type="ECO:0000256" key="15">
    <source>
        <dbReference type="SAM" id="Phobius"/>
    </source>
</evidence>
<evidence type="ECO:0000256" key="13">
    <source>
        <dbReference type="RuleBase" id="RU365090"/>
    </source>
</evidence>
<dbReference type="Pfam" id="PF03453">
    <property type="entry name" value="MoeA_N"/>
    <property type="match status" value="1"/>
</dbReference>
<dbReference type="SUPFAM" id="SSF63867">
    <property type="entry name" value="MoeA C-terminal domain-like"/>
    <property type="match status" value="1"/>
</dbReference>
<feature type="compositionally biased region" description="Low complexity" evidence="14">
    <location>
        <begin position="277"/>
        <end position="314"/>
    </location>
</feature>
<comment type="catalytic activity">
    <reaction evidence="13">
        <text>adenylyl-molybdopterin + molybdate = Mo-molybdopterin + AMP + H(+)</text>
        <dbReference type="Rhea" id="RHEA:35047"/>
        <dbReference type="ChEBI" id="CHEBI:15378"/>
        <dbReference type="ChEBI" id="CHEBI:36264"/>
        <dbReference type="ChEBI" id="CHEBI:62727"/>
        <dbReference type="ChEBI" id="CHEBI:71302"/>
        <dbReference type="ChEBI" id="CHEBI:456215"/>
    </reaction>
</comment>
<dbReference type="GO" id="GO:0046872">
    <property type="term" value="F:metal ion binding"/>
    <property type="evidence" value="ECO:0007669"/>
    <property type="project" value="UniProtKB-UniRule"/>
</dbReference>
<evidence type="ECO:0000256" key="1">
    <source>
        <dbReference type="ARBA" id="ARBA00001946"/>
    </source>
</evidence>
<dbReference type="GO" id="GO:0061598">
    <property type="term" value="F:molybdopterin adenylyltransferase activity"/>
    <property type="evidence" value="ECO:0007669"/>
    <property type="project" value="UniProtKB-UniRule"/>
</dbReference>
<evidence type="ECO:0000313" key="17">
    <source>
        <dbReference type="EnsemblMetazoa" id="CLYHEMP022445.1"/>
    </source>
</evidence>
<feature type="transmembrane region" description="Helical" evidence="15">
    <location>
        <begin position="637"/>
        <end position="660"/>
    </location>
</feature>
<dbReference type="PROSITE" id="PS01079">
    <property type="entry name" value="MOCF_BIOSYNTHESIS_2"/>
    <property type="match status" value="1"/>
</dbReference>
<dbReference type="RefSeq" id="XP_066918875.1">
    <property type="nucleotide sequence ID" value="XM_067062774.1"/>
</dbReference>
<comment type="function">
    <text evidence="13">Catalyzes two steps in the biosynthesis of the molybdenum cofactor. In the first step, molybdopterin is adenylated. Subsequently, molybdate is inserted into adenylated molybdopterin and AMP is released.</text>
</comment>
<dbReference type="InterPro" id="IPR036688">
    <property type="entry name" value="MoeA_C_domain_IV_sf"/>
</dbReference>
<dbReference type="UniPathway" id="UPA00344"/>
<dbReference type="AlphaFoldDB" id="A0A7M5XGB1"/>
<keyword evidence="6 13" id="KW-0808">Transferase</keyword>
<keyword evidence="18" id="KW-1185">Reference proteome</keyword>
<evidence type="ECO:0000313" key="18">
    <source>
        <dbReference type="Proteomes" id="UP000594262"/>
    </source>
</evidence>
<organism evidence="17 18">
    <name type="scientific">Clytia hemisphaerica</name>
    <dbReference type="NCBI Taxonomy" id="252671"/>
    <lineage>
        <taxon>Eukaryota</taxon>
        <taxon>Metazoa</taxon>
        <taxon>Cnidaria</taxon>
        <taxon>Hydrozoa</taxon>
        <taxon>Hydroidolina</taxon>
        <taxon>Leptothecata</taxon>
        <taxon>Obeliida</taxon>
        <taxon>Clytiidae</taxon>
        <taxon>Clytia</taxon>
    </lineage>
</organism>
<evidence type="ECO:0000256" key="9">
    <source>
        <dbReference type="ARBA" id="ARBA00022840"/>
    </source>
</evidence>
<dbReference type="GeneID" id="136806212"/>
<dbReference type="GO" id="GO:0061599">
    <property type="term" value="F:molybdopterin molybdotransferase activity"/>
    <property type="evidence" value="ECO:0007669"/>
    <property type="project" value="UniProtKB-UniRule"/>
</dbReference>
<comment type="pathway">
    <text evidence="2 13">Cofactor biosynthesis; molybdopterin biosynthesis.</text>
</comment>
<dbReference type="GO" id="GO:0005829">
    <property type="term" value="C:cytosol"/>
    <property type="evidence" value="ECO:0007669"/>
    <property type="project" value="TreeGrafter"/>
</dbReference>
<evidence type="ECO:0000256" key="8">
    <source>
        <dbReference type="ARBA" id="ARBA00022741"/>
    </source>
</evidence>
<dbReference type="Gene3D" id="2.40.340.10">
    <property type="entry name" value="MoeA, C-terminal, domain IV"/>
    <property type="match status" value="1"/>
</dbReference>
<evidence type="ECO:0000256" key="6">
    <source>
        <dbReference type="ARBA" id="ARBA00022679"/>
    </source>
</evidence>
<comment type="similarity">
    <text evidence="13">Belongs to the MoeA family.</text>
</comment>
<dbReference type="SUPFAM" id="SSF53218">
    <property type="entry name" value="Molybdenum cofactor biosynthesis proteins"/>
    <property type="match status" value="2"/>
</dbReference>
<comment type="catalytic activity">
    <reaction evidence="13">
        <text>molybdopterin + ATP + H(+) = adenylyl-molybdopterin + diphosphate</text>
        <dbReference type="Rhea" id="RHEA:31331"/>
        <dbReference type="ChEBI" id="CHEBI:15378"/>
        <dbReference type="ChEBI" id="CHEBI:30616"/>
        <dbReference type="ChEBI" id="CHEBI:33019"/>
        <dbReference type="ChEBI" id="CHEBI:58698"/>
        <dbReference type="ChEBI" id="CHEBI:62727"/>
    </reaction>
</comment>
<feature type="compositionally biased region" description="Polar residues" evidence="14">
    <location>
        <begin position="174"/>
        <end position="189"/>
    </location>
</feature>
<evidence type="ECO:0000256" key="3">
    <source>
        <dbReference type="ARBA" id="ARBA00007589"/>
    </source>
</evidence>
<evidence type="ECO:0000256" key="12">
    <source>
        <dbReference type="ARBA" id="ARBA00023268"/>
    </source>
</evidence>
<dbReference type="Gene3D" id="2.170.190.11">
    <property type="entry name" value="Molybdopterin biosynthesis moea protein, domain 3"/>
    <property type="match status" value="1"/>
</dbReference>
<dbReference type="NCBIfam" id="NF045515">
    <property type="entry name" value="Glp_gephyrin"/>
    <property type="match status" value="1"/>
</dbReference>
<keyword evidence="10 13" id="KW-0460">Magnesium</keyword>
<dbReference type="InterPro" id="IPR036425">
    <property type="entry name" value="MoaB/Mog-like_dom_sf"/>
</dbReference>
<evidence type="ECO:0000259" key="16">
    <source>
        <dbReference type="SMART" id="SM00852"/>
    </source>
</evidence>
<dbReference type="PANTHER" id="PTHR10192:SF5">
    <property type="entry name" value="GEPHYRIN"/>
    <property type="match status" value="1"/>
</dbReference>
<keyword evidence="15" id="KW-0812">Transmembrane</keyword>
<dbReference type="FunFam" id="2.170.190.11:FF:000001">
    <property type="entry name" value="Molybdopterin molybdenumtransferase"/>
    <property type="match status" value="1"/>
</dbReference>
<dbReference type="Pfam" id="PF03454">
    <property type="entry name" value="MoeA_C"/>
    <property type="match status" value="1"/>
</dbReference>
<evidence type="ECO:0000256" key="5">
    <source>
        <dbReference type="ARBA" id="ARBA00022505"/>
    </source>
</evidence>
<proteinExistence type="inferred from homology"/>
<dbReference type="InterPro" id="IPR005110">
    <property type="entry name" value="MoeA_linker/N"/>
</dbReference>
<keyword evidence="9" id="KW-0067">ATP-binding</keyword>
<feature type="region of interest" description="Disordered" evidence="14">
    <location>
        <begin position="174"/>
        <end position="238"/>
    </location>
</feature>
<dbReference type="InterPro" id="IPR001453">
    <property type="entry name" value="MoaB/Mog_dom"/>
</dbReference>
<evidence type="ECO:0000256" key="11">
    <source>
        <dbReference type="ARBA" id="ARBA00023150"/>
    </source>
</evidence>
<dbReference type="Gene3D" id="3.40.980.10">
    <property type="entry name" value="MoaB/Mog-like domain"/>
    <property type="match status" value="2"/>
</dbReference>
<dbReference type="Proteomes" id="UP000594262">
    <property type="component" value="Unplaced"/>
</dbReference>
<name>A0A7M5XGB1_9CNID</name>
<dbReference type="PROSITE" id="PS01078">
    <property type="entry name" value="MOCF_BIOSYNTHESIS_1"/>
    <property type="match status" value="1"/>
</dbReference>
<feature type="region of interest" description="Disordered" evidence="14">
    <location>
        <begin position="277"/>
        <end position="315"/>
    </location>
</feature>
<comment type="similarity">
    <text evidence="3">In the N-terminal section; belongs to the MoaB/Mog family.</text>
</comment>
<accession>A0A7M5XGB1</accession>
<comment type="cofactor">
    <cofactor evidence="1 13">
        <name>Mg(2+)</name>
        <dbReference type="ChEBI" id="CHEBI:18420"/>
    </cofactor>
</comment>